<dbReference type="GO" id="GO:0005737">
    <property type="term" value="C:cytoplasm"/>
    <property type="evidence" value="ECO:0007669"/>
    <property type="project" value="TreeGrafter"/>
</dbReference>
<dbReference type="Gene3D" id="3.40.50.1240">
    <property type="entry name" value="Phosphoglycerate mutase-like"/>
    <property type="match status" value="1"/>
</dbReference>
<dbReference type="Proteomes" id="UP000294321">
    <property type="component" value="Chromosome"/>
</dbReference>
<proteinExistence type="predicted"/>
<organism evidence="3 4">
    <name type="scientific">Acetilactobacillus jinshanensis</name>
    <dbReference type="NCBI Taxonomy" id="1720083"/>
    <lineage>
        <taxon>Bacteria</taxon>
        <taxon>Bacillati</taxon>
        <taxon>Bacillota</taxon>
        <taxon>Bacilli</taxon>
        <taxon>Lactobacillales</taxon>
        <taxon>Lactobacillaceae</taxon>
        <taxon>Acetilactobacillus</taxon>
    </lineage>
</organism>
<dbReference type="SUPFAM" id="SSF53254">
    <property type="entry name" value="Phosphoglycerate mutase-like"/>
    <property type="match status" value="1"/>
</dbReference>
<feature type="active site" description="Proton donor/acceptor" evidence="1">
    <location>
        <position position="86"/>
    </location>
</feature>
<dbReference type="KEGG" id="lji:ELX58_01145"/>
<sequence>MLINIFFVRHGQTYLNMYYRIQGLCDAPLTPKGVLDAKKAGQRLSSIKFDAAYASDRPRAIHTAEYILARNPSPIKEPVIDKAFREENFGYFEGADGEHAWHMIGGPYGEDTYNKMINRWGMSKVLDMIHDADPFHDAESSAQVKKRFEAGLKRILSKAHDGDNILVAAHGTIIRWIAYYYGNHVDVSQSTANGSVTKMVVKDNHPEVVYFNKTDTKNL</sequence>
<feature type="binding site" evidence="2">
    <location>
        <position position="59"/>
    </location>
    <ligand>
        <name>substrate</name>
    </ligand>
</feature>
<dbReference type="GO" id="GO:0016791">
    <property type="term" value="F:phosphatase activity"/>
    <property type="evidence" value="ECO:0007669"/>
    <property type="project" value="TreeGrafter"/>
</dbReference>
<dbReference type="CDD" id="cd07067">
    <property type="entry name" value="HP_PGM_like"/>
    <property type="match status" value="1"/>
</dbReference>
<dbReference type="SMART" id="SM00855">
    <property type="entry name" value="PGAM"/>
    <property type="match status" value="1"/>
</dbReference>
<dbReference type="InterPro" id="IPR050275">
    <property type="entry name" value="PGM_Phosphatase"/>
</dbReference>
<reference evidence="4" key="1">
    <citation type="submission" date="2018-12" db="EMBL/GenBank/DDBJ databases">
        <title>A new species of lactobacillus.</title>
        <authorList>
            <person name="Jian Y."/>
            <person name="Xin L."/>
            <person name="Hong Z.J."/>
            <person name="Ming L.Z."/>
            <person name="Hong X.Z."/>
        </authorList>
    </citation>
    <scope>NUCLEOTIDE SEQUENCE [LARGE SCALE GENOMIC DNA]</scope>
    <source>
        <strain evidence="4">HSLZ-75</strain>
    </source>
</reference>
<accession>A0A4P6ZJ95</accession>
<name>A0A4P6ZJ95_9LACO</name>
<dbReference type="InterPro" id="IPR029033">
    <property type="entry name" value="His_PPase_superfam"/>
</dbReference>
<dbReference type="InterPro" id="IPR013078">
    <property type="entry name" value="His_Pase_superF_clade-1"/>
</dbReference>
<dbReference type="PANTHER" id="PTHR48100">
    <property type="entry name" value="BROAD-SPECIFICITY PHOSPHATASE YOR283W-RELATED"/>
    <property type="match status" value="1"/>
</dbReference>
<dbReference type="AlphaFoldDB" id="A0A4P6ZJ95"/>
<keyword evidence="4" id="KW-1185">Reference proteome</keyword>
<evidence type="ECO:0000256" key="2">
    <source>
        <dbReference type="PIRSR" id="PIRSR613078-2"/>
    </source>
</evidence>
<dbReference type="PANTHER" id="PTHR48100:SF1">
    <property type="entry name" value="HISTIDINE PHOSPHATASE FAMILY PROTEIN-RELATED"/>
    <property type="match status" value="1"/>
</dbReference>
<dbReference type="EMBL" id="CP034726">
    <property type="protein sequence ID" value="QBP17801.1"/>
    <property type="molecule type" value="Genomic_DNA"/>
</dbReference>
<dbReference type="Pfam" id="PF00300">
    <property type="entry name" value="His_Phos_1"/>
    <property type="match status" value="1"/>
</dbReference>
<evidence type="ECO:0000313" key="4">
    <source>
        <dbReference type="Proteomes" id="UP000294321"/>
    </source>
</evidence>
<gene>
    <name evidence="3" type="ORF">ELX58_01145</name>
</gene>
<feature type="active site" description="Tele-phosphohistidine intermediate" evidence="1">
    <location>
        <position position="10"/>
    </location>
</feature>
<feature type="binding site" evidence="2">
    <location>
        <begin position="9"/>
        <end position="16"/>
    </location>
    <ligand>
        <name>substrate</name>
    </ligand>
</feature>
<evidence type="ECO:0000313" key="3">
    <source>
        <dbReference type="EMBL" id="QBP17801.1"/>
    </source>
</evidence>
<protein>
    <submittedName>
        <fullName evidence="3">Histidine phosphatase family protein</fullName>
    </submittedName>
</protein>
<dbReference type="OrthoDB" id="4131070at2"/>
<evidence type="ECO:0000256" key="1">
    <source>
        <dbReference type="PIRSR" id="PIRSR613078-1"/>
    </source>
</evidence>